<dbReference type="STRING" id="1144275.COCOR_07684"/>
<evidence type="ECO:0008006" key="3">
    <source>
        <dbReference type="Google" id="ProtNLM"/>
    </source>
</evidence>
<dbReference type="KEGG" id="ccx:COCOR_07684"/>
<evidence type="ECO:0000313" key="2">
    <source>
        <dbReference type="Proteomes" id="UP000007587"/>
    </source>
</evidence>
<name>H8MRV3_CORCM</name>
<sequence length="100" mass="10663">MTLPGAGLACAHCNQTLRKGVGSPLGKYKACPNCSGNTLKEHAFRRLDEFGVTVHRITANAPDGIHSWCEPCRALKEEDQGVPPNGAPYVLCSDLAAKET</sequence>
<dbReference type="AlphaFoldDB" id="H8MRV3"/>
<proteinExistence type="predicted"/>
<dbReference type="HOGENOM" id="CLU_2397059_0_0_7"/>
<dbReference type="InParanoid" id="H8MRV3"/>
<dbReference type="EMBL" id="CP003389">
    <property type="protein sequence ID" value="AFE07679.1"/>
    <property type="molecule type" value="Genomic_DNA"/>
</dbReference>
<accession>H8MRV3</accession>
<reference evidence="2" key="2">
    <citation type="submission" date="2012-03" db="EMBL/GenBank/DDBJ databases">
        <title>Genome sequence of the fruiting myxobacterium Corallococcus coralloides DSM 2259.</title>
        <authorList>
            <person name="Huntley S."/>
            <person name="Zhang Y."/>
            <person name="Treuner-Lange A."/>
            <person name="Sensen C.W."/>
            <person name="Sogaard-Andersen L."/>
        </authorList>
    </citation>
    <scope>NUCLEOTIDE SEQUENCE [LARGE SCALE GENOMIC DNA]</scope>
    <source>
        <strain evidence="2">ATCC 25202 / DSM 2259 / NBRC 100086 / M2</strain>
    </source>
</reference>
<keyword evidence="2" id="KW-1185">Reference proteome</keyword>
<evidence type="ECO:0000313" key="1">
    <source>
        <dbReference type="EMBL" id="AFE07679.1"/>
    </source>
</evidence>
<gene>
    <name evidence="1" type="ordered locus">COCOR_07684</name>
</gene>
<organism evidence="1 2">
    <name type="scientific">Corallococcus coralloides (strain ATCC 25202 / DSM 2259 / NBRC 100086 / M2)</name>
    <name type="common">Myxococcus coralloides</name>
    <dbReference type="NCBI Taxonomy" id="1144275"/>
    <lineage>
        <taxon>Bacteria</taxon>
        <taxon>Pseudomonadati</taxon>
        <taxon>Myxococcota</taxon>
        <taxon>Myxococcia</taxon>
        <taxon>Myxococcales</taxon>
        <taxon>Cystobacterineae</taxon>
        <taxon>Myxococcaceae</taxon>
        <taxon>Corallococcus</taxon>
    </lineage>
</organism>
<protein>
    <recommendedName>
        <fullName evidence="3">RNHCP domain-containing protein</fullName>
    </recommendedName>
</protein>
<dbReference type="Proteomes" id="UP000007587">
    <property type="component" value="Chromosome"/>
</dbReference>
<reference evidence="1 2" key="1">
    <citation type="journal article" date="2012" name="J. Bacteriol.">
        <title>Complete Genome Sequence of the Fruiting Myxobacterium Corallococcus coralloides DSM 2259.</title>
        <authorList>
            <person name="Huntley S."/>
            <person name="Zhang Y."/>
            <person name="Treuner-Lange A."/>
            <person name="Kneip S."/>
            <person name="Sensen C.W."/>
            <person name="Sogaard-Andersen L."/>
        </authorList>
    </citation>
    <scope>NUCLEOTIDE SEQUENCE [LARGE SCALE GENOMIC DNA]</scope>
    <source>
        <strain evidence="2">ATCC 25202 / DSM 2259 / NBRC 100086 / M2</strain>
    </source>
</reference>